<accession>A0A1I3WJ68</accession>
<keyword evidence="1" id="KW-1133">Transmembrane helix</keyword>
<name>A0A1I3WJ68_9RHOB</name>
<feature type="transmembrane region" description="Helical" evidence="1">
    <location>
        <begin position="70"/>
        <end position="93"/>
    </location>
</feature>
<dbReference type="RefSeq" id="WP_139222528.1">
    <property type="nucleotide sequence ID" value="NZ_FORY01000026.1"/>
</dbReference>
<evidence type="ECO:0000256" key="1">
    <source>
        <dbReference type="SAM" id="Phobius"/>
    </source>
</evidence>
<evidence type="ECO:0000256" key="2">
    <source>
        <dbReference type="SAM" id="SignalP"/>
    </source>
</evidence>
<dbReference type="AlphaFoldDB" id="A0A1I3WJ68"/>
<keyword evidence="2" id="KW-0732">Signal</keyword>
<feature type="signal peptide" evidence="2">
    <location>
        <begin position="1"/>
        <end position="22"/>
    </location>
</feature>
<organism evidence="3 4">
    <name type="scientific">Celeribacter halophilus</name>
    <dbReference type="NCBI Taxonomy" id="576117"/>
    <lineage>
        <taxon>Bacteria</taxon>
        <taxon>Pseudomonadati</taxon>
        <taxon>Pseudomonadota</taxon>
        <taxon>Alphaproteobacteria</taxon>
        <taxon>Rhodobacterales</taxon>
        <taxon>Roseobacteraceae</taxon>
        <taxon>Celeribacter</taxon>
    </lineage>
</organism>
<dbReference type="EMBL" id="FORY01000026">
    <property type="protein sequence ID" value="SFK07568.1"/>
    <property type="molecule type" value="Genomic_DNA"/>
</dbReference>
<keyword evidence="1" id="KW-0472">Membrane</keyword>
<keyword evidence="1" id="KW-0812">Transmembrane</keyword>
<dbReference type="OrthoDB" id="7877072at2"/>
<gene>
    <name evidence="3" type="ORF">SAMN04488138_12619</name>
</gene>
<dbReference type="GeneID" id="98666761"/>
<feature type="chain" id="PRO_5010238747" evidence="2">
    <location>
        <begin position="23"/>
        <end position="210"/>
    </location>
</feature>
<keyword evidence="4" id="KW-1185">Reference proteome</keyword>
<evidence type="ECO:0000313" key="3">
    <source>
        <dbReference type="EMBL" id="SFK07568.1"/>
    </source>
</evidence>
<feature type="transmembrane region" description="Helical" evidence="1">
    <location>
        <begin position="99"/>
        <end position="122"/>
    </location>
</feature>
<dbReference type="Proteomes" id="UP000183299">
    <property type="component" value="Unassembled WGS sequence"/>
</dbReference>
<sequence length="210" mass="21075">MRLGITSILLASSLSLAAKAHADVCDYKPSALVGKTATAVGAAIAGGGAVAGGAMQATGYYTLVHAGSGLTMLGSTAAGASAAGTTGIIAGTAGTIGSIGAILMAPVTIVVGGIAVIGVGAFEGACYFQVERITDPYQVREIIESVASQDEAVSIVSTEEGDAMKLSLAGQSETYLLRKLYIADGQLMHRDFGPNTNLGPVLFKSETMDE</sequence>
<proteinExistence type="predicted"/>
<reference evidence="3 4" key="1">
    <citation type="submission" date="2016-10" db="EMBL/GenBank/DDBJ databases">
        <authorList>
            <person name="de Groot N.N."/>
        </authorList>
    </citation>
    <scope>NUCLEOTIDE SEQUENCE [LARGE SCALE GENOMIC DNA]</scope>
    <source>
        <strain evidence="3 4">CGMCC 1.8891</strain>
    </source>
</reference>
<feature type="transmembrane region" description="Helical" evidence="1">
    <location>
        <begin position="38"/>
        <end position="63"/>
    </location>
</feature>
<protein>
    <submittedName>
        <fullName evidence="3">Uncharacterized protein</fullName>
    </submittedName>
</protein>
<evidence type="ECO:0000313" key="4">
    <source>
        <dbReference type="Proteomes" id="UP000183299"/>
    </source>
</evidence>